<dbReference type="PANTHER" id="PTHR22891">
    <property type="entry name" value="EUKARYOTIC TRANSLATION INITIATION FACTOR 2C"/>
    <property type="match status" value="1"/>
</dbReference>
<dbReference type="InterPro" id="IPR032473">
    <property type="entry name" value="Argonaute_Mid_dom"/>
</dbReference>
<reference evidence="9" key="2">
    <citation type="submission" date="2020-07" db="EMBL/GenBank/DDBJ databases">
        <authorList>
            <person name="Vera ALvarez R."/>
            <person name="Arias-Moreno D.M."/>
            <person name="Jimenez-Jacinto V."/>
            <person name="Jimenez-Bremont J.F."/>
            <person name="Swaminathan K."/>
            <person name="Moose S.P."/>
            <person name="Guerrero-Gonzalez M.L."/>
            <person name="Marino-Ramirez L."/>
            <person name="Landsman D."/>
            <person name="Rodriguez-Kessler M."/>
            <person name="Delgado-Sanchez P."/>
        </authorList>
    </citation>
    <scope>NUCLEOTIDE SEQUENCE</scope>
    <source>
        <tissue evidence="9">Cladode</tissue>
    </source>
</reference>
<dbReference type="FunFam" id="2.170.260.10:FF:000001">
    <property type="entry name" value="Protein argonaute-2"/>
    <property type="match status" value="1"/>
</dbReference>
<dbReference type="SMART" id="SM00950">
    <property type="entry name" value="Piwi"/>
    <property type="match status" value="1"/>
</dbReference>
<dbReference type="InterPro" id="IPR014811">
    <property type="entry name" value="ArgoL1"/>
</dbReference>
<dbReference type="GO" id="GO:0051607">
    <property type="term" value="P:defense response to virus"/>
    <property type="evidence" value="ECO:0007669"/>
    <property type="project" value="UniProtKB-ARBA"/>
</dbReference>
<feature type="domain" description="Piwi" evidence="8">
    <location>
        <begin position="699"/>
        <end position="1020"/>
    </location>
</feature>
<dbReference type="Pfam" id="PF02170">
    <property type="entry name" value="PAZ"/>
    <property type="match status" value="1"/>
</dbReference>
<dbReference type="InterPro" id="IPR036085">
    <property type="entry name" value="PAZ_dom_sf"/>
</dbReference>
<evidence type="ECO:0000259" key="8">
    <source>
        <dbReference type="PROSITE" id="PS50822"/>
    </source>
</evidence>
<dbReference type="Gene3D" id="3.30.420.10">
    <property type="entry name" value="Ribonuclease H-like superfamily/Ribonuclease H"/>
    <property type="match status" value="1"/>
</dbReference>
<evidence type="ECO:0000256" key="1">
    <source>
        <dbReference type="ARBA" id="ARBA00008201"/>
    </source>
</evidence>
<feature type="region of interest" description="Disordered" evidence="6">
    <location>
        <begin position="1028"/>
        <end position="1054"/>
    </location>
</feature>
<dbReference type="GO" id="GO:0003723">
    <property type="term" value="F:RNA binding"/>
    <property type="evidence" value="ECO:0007669"/>
    <property type="project" value="InterPro"/>
</dbReference>
<feature type="compositionally biased region" description="Gly residues" evidence="6">
    <location>
        <begin position="43"/>
        <end position="69"/>
    </location>
</feature>
<dbReference type="InterPro" id="IPR036397">
    <property type="entry name" value="RNaseH_sf"/>
</dbReference>
<dbReference type="CDD" id="cd02846">
    <property type="entry name" value="PAZ_argonaute_like"/>
    <property type="match status" value="1"/>
</dbReference>
<dbReference type="InterPro" id="IPR045246">
    <property type="entry name" value="Piwi_ago-like"/>
</dbReference>
<keyword evidence="2" id="KW-0678">Repressor</keyword>
<accession>A0A7C9ESI0</accession>
<dbReference type="AlphaFoldDB" id="A0A7C9ESI0"/>
<dbReference type="SMART" id="SM00949">
    <property type="entry name" value="PAZ"/>
    <property type="match status" value="1"/>
</dbReference>
<feature type="region of interest" description="Disordered" evidence="6">
    <location>
        <begin position="1"/>
        <end position="204"/>
    </location>
</feature>
<dbReference type="SUPFAM" id="SSF101690">
    <property type="entry name" value="PAZ domain"/>
    <property type="match status" value="1"/>
</dbReference>
<dbReference type="InterPro" id="IPR012337">
    <property type="entry name" value="RNaseH-like_sf"/>
</dbReference>
<evidence type="ECO:0000259" key="7">
    <source>
        <dbReference type="PROSITE" id="PS50821"/>
    </source>
</evidence>
<dbReference type="InterPro" id="IPR003100">
    <property type="entry name" value="PAZ_dom"/>
</dbReference>
<dbReference type="Gene3D" id="2.170.260.10">
    <property type="entry name" value="paz domain"/>
    <property type="match status" value="1"/>
</dbReference>
<dbReference type="GO" id="GO:0006417">
    <property type="term" value="P:regulation of translation"/>
    <property type="evidence" value="ECO:0007669"/>
    <property type="project" value="UniProtKB-KW"/>
</dbReference>
<evidence type="ECO:0000256" key="2">
    <source>
        <dbReference type="ARBA" id="ARBA00022491"/>
    </source>
</evidence>
<reference evidence="9" key="1">
    <citation type="journal article" date="2013" name="J. Plant Res.">
        <title>Effect of fungi and light on seed germination of three Opuntia species from semiarid lands of central Mexico.</title>
        <authorList>
            <person name="Delgado-Sanchez P."/>
            <person name="Jimenez-Bremont J.F."/>
            <person name="Guerrero-Gonzalez Mde L."/>
            <person name="Flores J."/>
        </authorList>
    </citation>
    <scope>NUCLEOTIDE SEQUENCE</scope>
    <source>
        <tissue evidence="9">Cladode</tissue>
    </source>
</reference>
<dbReference type="SMART" id="SM01163">
    <property type="entry name" value="DUF1785"/>
    <property type="match status" value="1"/>
</dbReference>
<evidence type="ECO:0000256" key="6">
    <source>
        <dbReference type="SAM" id="MobiDB-lite"/>
    </source>
</evidence>
<dbReference type="CDD" id="cd04657">
    <property type="entry name" value="Piwi_ago-like"/>
    <property type="match status" value="1"/>
</dbReference>
<evidence type="ECO:0000313" key="9">
    <source>
        <dbReference type="EMBL" id="MBA4673626.1"/>
    </source>
</evidence>
<dbReference type="Gene3D" id="3.40.50.2300">
    <property type="match status" value="1"/>
</dbReference>
<dbReference type="InterPro" id="IPR003165">
    <property type="entry name" value="Piwi"/>
</dbReference>
<dbReference type="Pfam" id="PF02171">
    <property type="entry name" value="Piwi"/>
    <property type="match status" value="1"/>
</dbReference>
<dbReference type="GO" id="GO:0031047">
    <property type="term" value="P:regulatory ncRNA-mediated gene silencing"/>
    <property type="evidence" value="ECO:0007669"/>
    <property type="project" value="UniProtKB-KW"/>
</dbReference>
<organism evidence="9">
    <name type="scientific">Opuntia streptacantha</name>
    <name type="common">Prickly pear cactus</name>
    <name type="synonym">Opuntia cardona</name>
    <dbReference type="NCBI Taxonomy" id="393608"/>
    <lineage>
        <taxon>Eukaryota</taxon>
        <taxon>Viridiplantae</taxon>
        <taxon>Streptophyta</taxon>
        <taxon>Embryophyta</taxon>
        <taxon>Tracheophyta</taxon>
        <taxon>Spermatophyta</taxon>
        <taxon>Magnoliopsida</taxon>
        <taxon>eudicotyledons</taxon>
        <taxon>Gunneridae</taxon>
        <taxon>Pentapetalae</taxon>
        <taxon>Caryophyllales</taxon>
        <taxon>Cactineae</taxon>
        <taxon>Cactaceae</taxon>
        <taxon>Opuntioideae</taxon>
        <taxon>Opuntia</taxon>
    </lineage>
</organism>
<evidence type="ECO:0000256" key="4">
    <source>
        <dbReference type="ARBA" id="ARBA00023158"/>
    </source>
</evidence>
<feature type="compositionally biased region" description="Gly residues" evidence="6">
    <location>
        <begin position="24"/>
        <end position="34"/>
    </location>
</feature>
<dbReference type="GO" id="GO:1990904">
    <property type="term" value="C:ribonucleoprotein complex"/>
    <property type="evidence" value="ECO:0007669"/>
    <property type="project" value="UniProtKB-KW"/>
</dbReference>
<dbReference type="EMBL" id="GISG01259555">
    <property type="protein sequence ID" value="MBA4673626.1"/>
    <property type="molecule type" value="Transcribed_RNA"/>
</dbReference>
<keyword evidence="3" id="KW-0810">Translation regulation</keyword>
<sequence length="1073" mass="118623">MVRKKRTEQTGEGGESSNPQQSSGGSGGGGGRGQQGPPQATGGQQGGGRGWGPQGGRGGYGGGRGGPQRGGMPPQQYGGSMEYQGRGHQQYQQRGGPPPQRRGASSASGGRGGGPGGGPYRQSIPELHQASQAPYQPGGMPTQAMVSGKPAETPGEASSATSPVTTGPSQVTQQLEQLSVHEGSSSQAIQPIPSSSKAMRFPPRPGKGSFGIKCIVKANHFFAELPDKDLHQYDVSITPEVTSRGVNRAVMEQLVRLYRESHLGRRLPAYDGRKSLYTAGPLPFTLKEFKITLIDEDDGSGAPRREREFKIVIKLAARVDLHHLDMFLQGRQADAPQEALQVLDIVLRELPTTRYTPVGRSFYSPDLGRRQPLGEGLESWRGFYQSIRPTQMGLSLNIDMSSTAFIEPLPVIDFVMQLLNRDVTSRPLSDSDRVKIKKALRGVKVEVTHRGNMRRKYRISGLTSQATRELTFPVDERGTMKSVVEYFRETYGFVIQHTQWPCLQVGNQQRPNYLPMEVCKIVEGQRYSKRLNERQITALLKVTCQRPQERERDILQTVRHNAYHADPYAQEFGIRIDEKLAMVEARVLPAPWLKYHDTGREKNVLPQVGQWNMMNKKMVNGGTVNHWICINFSRNVADGVAHSFCSELAQMCHISGMAFNPDPVLPVLSSRPDHVERALKTRYHDAMSKLAAQNKELDLLIVILPDNNGSLYGDLKRICETELGIVSQCCLTKHVFKMSKQYLANVALKINVKVGGRNTVLVDAISRRIPLVSDRPTIIFGADVTHPHPGEDSSPSIAAVVASQDWPEVTKYAGLVSAQAHRQELIQDLYKTWQDPNRGQVSGGMIKELLISFRRSTGHKPQRIIFYRDGVSEGQFYQVLLYELDAIRKACASLEPNYQPPVTFVVVQKRHHTRLFANDHRDRNSVDKSGNILPGTVVDSKICHPTEFDFYLCSHAGIQGTSRPAHYHVLWDENKFNADQLQSLTNNLCYTYARCTRSVSIVPPAYYAHLAAFRARFYMEPETSDSGSMTSGAAAGRGGPPAGGRSTRAPAASAAVRPLPALKENVKRVMFYC</sequence>
<feature type="compositionally biased region" description="Low complexity" evidence="6">
    <location>
        <begin position="1043"/>
        <end position="1054"/>
    </location>
</feature>
<dbReference type="FunFam" id="3.30.420.10:FF:000013">
    <property type="entry name" value="protein argonaute 10-like"/>
    <property type="match status" value="1"/>
</dbReference>
<evidence type="ECO:0000256" key="5">
    <source>
        <dbReference type="ARBA" id="ARBA00023274"/>
    </source>
</evidence>
<feature type="domain" description="PAZ" evidence="7">
    <location>
        <begin position="410"/>
        <end position="523"/>
    </location>
</feature>
<feature type="compositionally biased region" description="Low complexity" evidence="6">
    <location>
        <begin position="70"/>
        <end position="108"/>
    </location>
</feature>
<dbReference type="PROSITE" id="PS50821">
    <property type="entry name" value="PAZ"/>
    <property type="match status" value="1"/>
</dbReference>
<feature type="compositionally biased region" description="Gly residues" evidence="6">
    <location>
        <begin position="109"/>
        <end position="119"/>
    </location>
</feature>
<protein>
    <submittedName>
        <fullName evidence="9">Uncharacterized protein</fullName>
    </submittedName>
</protein>
<dbReference type="Pfam" id="PF08699">
    <property type="entry name" value="ArgoL1"/>
    <property type="match status" value="1"/>
</dbReference>
<name>A0A7C9ESI0_OPUST</name>
<dbReference type="Pfam" id="PF16486">
    <property type="entry name" value="ArgoN"/>
    <property type="match status" value="1"/>
</dbReference>
<dbReference type="Pfam" id="PF16487">
    <property type="entry name" value="ArgoMid"/>
    <property type="match status" value="1"/>
</dbReference>
<dbReference type="PROSITE" id="PS50822">
    <property type="entry name" value="PIWI"/>
    <property type="match status" value="1"/>
</dbReference>
<dbReference type="InterPro" id="IPR032474">
    <property type="entry name" value="Argonaute_N"/>
</dbReference>
<proteinExistence type="inferred from homology"/>
<feature type="compositionally biased region" description="Low complexity" evidence="6">
    <location>
        <begin position="184"/>
        <end position="196"/>
    </location>
</feature>
<dbReference type="FunFam" id="3.40.50.2300:FF:000110">
    <property type="entry name" value="Argonaute 10"/>
    <property type="match status" value="1"/>
</dbReference>
<keyword evidence="4" id="KW-0943">RNA-mediated gene silencing</keyword>
<evidence type="ECO:0000256" key="3">
    <source>
        <dbReference type="ARBA" id="ARBA00022845"/>
    </source>
</evidence>
<dbReference type="InterPro" id="IPR032472">
    <property type="entry name" value="ArgoL2"/>
</dbReference>
<feature type="compositionally biased region" description="Polar residues" evidence="6">
    <location>
        <begin position="156"/>
        <end position="177"/>
    </location>
</feature>
<comment type="similarity">
    <text evidence="1">Belongs to the argonaute family. Ago subfamily.</text>
</comment>
<dbReference type="Pfam" id="PF16488">
    <property type="entry name" value="ArgoL2"/>
    <property type="match status" value="1"/>
</dbReference>
<dbReference type="InterPro" id="IPR024357">
    <property type="entry name" value="Argonaut_Gly-rich"/>
</dbReference>
<keyword evidence="5" id="KW-0687">Ribonucleoprotein</keyword>
<dbReference type="SUPFAM" id="SSF53098">
    <property type="entry name" value="Ribonuclease H-like"/>
    <property type="match status" value="1"/>
</dbReference>
<dbReference type="Pfam" id="PF12764">
    <property type="entry name" value="Gly-rich_Ago1"/>
    <property type="match status" value="1"/>
</dbReference>